<dbReference type="PATRIC" id="fig|1526658.3.peg.1734"/>
<proteinExistence type="predicted"/>
<comment type="caution">
    <text evidence="1">The sequence shown here is derived from an EMBL/GenBank/DDBJ whole genome shotgun (WGS) entry which is preliminary data.</text>
</comment>
<sequence length="151" mass="16876">MQQSYKIGRITAAQIDRAYLLVNRVAPKLDLDAWRAFCREILAQKRQAIDRDDIVIAVNPAGYVQGLCSHAVRNHPFHGRILDVSIFVVTSAADEAGIAGSLLDHLKDLARQDACNTIRIWTLGQNDWSRPLRDRQIDQPDHGVLMIPVAA</sequence>
<dbReference type="Proteomes" id="UP000037822">
    <property type="component" value="Unassembled WGS sequence"/>
</dbReference>
<name>A0A0N1F0K1_9HYPH</name>
<dbReference type="Gene3D" id="3.40.630.30">
    <property type="match status" value="1"/>
</dbReference>
<dbReference type="SUPFAM" id="SSF55729">
    <property type="entry name" value="Acyl-CoA N-acyltransferases (Nat)"/>
    <property type="match status" value="1"/>
</dbReference>
<gene>
    <name evidence="1" type="ORF">AE618_22920</name>
</gene>
<reference evidence="1 2" key="1">
    <citation type="submission" date="2015-07" db="EMBL/GenBank/DDBJ databases">
        <title>Whole genome sequencing of Bosea vaviloviae isolated from cave pool.</title>
        <authorList>
            <person name="Tan N.E.H."/>
            <person name="Lee Y.P."/>
            <person name="Gan H.M."/>
            <person name="Barton H."/>
            <person name="Savka M.A."/>
        </authorList>
    </citation>
    <scope>NUCLEOTIDE SEQUENCE [LARGE SCALE GENOMIC DNA]</scope>
    <source>
        <strain evidence="1 2">SD260</strain>
    </source>
</reference>
<organism evidence="1 2">
    <name type="scientific">Bosea vaviloviae</name>
    <dbReference type="NCBI Taxonomy" id="1526658"/>
    <lineage>
        <taxon>Bacteria</taxon>
        <taxon>Pseudomonadati</taxon>
        <taxon>Pseudomonadota</taxon>
        <taxon>Alphaproteobacteria</taxon>
        <taxon>Hyphomicrobiales</taxon>
        <taxon>Boseaceae</taxon>
        <taxon>Bosea</taxon>
    </lineage>
</organism>
<evidence type="ECO:0000313" key="1">
    <source>
        <dbReference type="EMBL" id="KPH77396.1"/>
    </source>
</evidence>
<dbReference type="OrthoDB" id="8162290at2"/>
<evidence type="ECO:0000313" key="2">
    <source>
        <dbReference type="Proteomes" id="UP000037822"/>
    </source>
</evidence>
<keyword evidence="2" id="KW-1185">Reference proteome</keyword>
<evidence type="ECO:0008006" key="3">
    <source>
        <dbReference type="Google" id="ProtNLM"/>
    </source>
</evidence>
<protein>
    <recommendedName>
        <fullName evidence="3">N-acetyltransferase domain-containing protein</fullName>
    </recommendedName>
</protein>
<dbReference type="InterPro" id="IPR016181">
    <property type="entry name" value="Acyl_CoA_acyltransferase"/>
</dbReference>
<dbReference type="RefSeq" id="WP_054211375.1">
    <property type="nucleotide sequence ID" value="NZ_LGSZ01000060.1"/>
</dbReference>
<dbReference type="AlphaFoldDB" id="A0A0N1F0K1"/>
<accession>A0A0N1F0K1</accession>
<dbReference type="EMBL" id="LGSZ01000060">
    <property type="protein sequence ID" value="KPH77396.1"/>
    <property type="molecule type" value="Genomic_DNA"/>
</dbReference>